<gene>
    <name evidence="1" type="ORF">GLOINDRAFT_327914</name>
</gene>
<evidence type="ECO:0000313" key="1">
    <source>
        <dbReference type="EMBL" id="ESA01820.1"/>
    </source>
</evidence>
<reference evidence="1" key="1">
    <citation type="submission" date="2013-07" db="EMBL/GenBank/DDBJ databases">
        <title>The genome of an arbuscular mycorrhizal fungus provides insights into the evolution of the oldest plant symbiosis.</title>
        <authorList>
            <consortium name="DOE Joint Genome Institute"/>
            <person name="Tisserant E."/>
            <person name="Malbreil M."/>
            <person name="Kuo A."/>
            <person name="Kohler A."/>
            <person name="Symeonidi A."/>
            <person name="Balestrini R."/>
            <person name="Charron P."/>
            <person name="Duensing N."/>
            <person name="Frei-dit-Frey N."/>
            <person name="Gianinazzi-Pearson V."/>
            <person name="Gilbert B."/>
            <person name="Handa Y."/>
            <person name="Hijri M."/>
            <person name="Kaul R."/>
            <person name="Kawaguchi M."/>
            <person name="Krajinski F."/>
            <person name="Lammers P."/>
            <person name="Lapierre D."/>
            <person name="Masclaux F.G."/>
            <person name="Murat C."/>
            <person name="Morin E."/>
            <person name="Ndikumana S."/>
            <person name="Pagni M."/>
            <person name="Petitpierre D."/>
            <person name="Requena N."/>
            <person name="Rosikiewicz P."/>
            <person name="Riley R."/>
            <person name="Saito K."/>
            <person name="San Clemente H."/>
            <person name="Shapiro H."/>
            <person name="van Tuinen D."/>
            <person name="Becard G."/>
            <person name="Bonfante P."/>
            <person name="Paszkowski U."/>
            <person name="Shachar-Hill Y."/>
            <person name="Young J.P."/>
            <person name="Sanders I.R."/>
            <person name="Henrissat B."/>
            <person name="Rensing S.A."/>
            <person name="Grigoriev I.V."/>
            <person name="Corradi N."/>
            <person name="Roux C."/>
            <person name="Martin F."/>
        </authorList>
    </citation>
    <scope>NUCLEOTIDE SEQUENCE</scope>
    <source>
        <strain evidence="1">DAOM 197198</strain>
    </source>
</reference>
<dbReference type="AlphaFoldDB" id="U9T0Y0"/>
<name>U9T0Y0_RHIID</name>
<sequence>TESGTRILLDNEEAFSKFIKDYQTMILGNKKVNKNADLDTPPNHAIFSMMHSVKVTRKSFLFDEFIQISLSLSLTLDHSLFLQISDYNLLRKVAPSIKDFLKNLDQEFGDEQEILVNQLAILSDSEYILMSVTVIEHRQILHDEAKEYK</sequence>
<proteinExistence type="predicted"/>
<dbReference type="EMBL" id="KI296182">
    <property type="protein sequence ID" value="ESA01820.1"/>
    <property type="molecule type" value="Genomic_DNA"/>
</dbReference>
<dbReference type="VEuPathDB" id="FungiDB:RhiirFUN_009946"/>
<dbReference type="HOGENOM" id="CLU_1754157_0_0_1"/>
<protein>
    <submittedName>
        <fullName evidence="1">Uncharacterized protein</fullName>
    </submittedName>
</protein>
<accession>U9T0Y0</accession>
<organism evidence="1">
    <name type="scientific">Rhizophagus irregularis (strain DAOM 181602 / DAOM 197198 / MUCL 43194)</name>
    <name type="common">Arbuscular mycorrhizal fungus</name>
    <name type="synonym">Glomus intraradices</name>
    <dbReference type="NCBI Taxonomy" id="747089"/>
    <lineage>
        <taxon>Eukaryota</taxon>
        <taxon>Fungi</taxon>
        <taxon>Fungi incertae sedis</taxon>
        <taxon>Mucoromycota</taxon>
        <taxon>Glomeromycotina</taxon>
        <taxon>Glomeromycetes</taxon>
        <taxon>Glomerales</taxon>
        <taxon>Glomeraceae</taxon>
        <taxon>Rhizophagus</taxon>
    </lineage>
</organism>
<feature type="non-terminal residue" evidence="1">
    <location>
        <position position="1"/>
    </location>
</feature>